<reference evidence="7 8" key="1">
    <citation type="submission" date="2017-09" db="EMBL/GenBank/DDBJ databases">
        <title>Depth-based differentiation of microbial function through sediment-hosted aquifers and enrichment of novel symbionts in the deep terrestrial subsurface.</title>
        <authorList>
            <person name="Probst A.J."/>
            <person name="Ladd B."/>
            <person name="Jarett J.K."/>
            <person name="Geller-Mcgrath D.E."/>
            <person name="Sieber C.M."/>
            <person name="Emerson J.B."/>
            <person name="Anantharaman K."/>
            <person name="Thomas B.C."/>
            <person name="Malmstrom R."/>
            <person name="Stieglmeier M."/>
            <person name="Klingl A."/>
            <person name="Woyke T."/>
            <person name="Ryan C.M."/>
            <person name="Banfield J.F."/>
        </authorList>
    </citation>
    <scope>NUCLEOTIDE SEQUENCE [LARGE SCALE GENOMIC DNA]</scope>
    <source>
        <strain evidence="7">CG22_combo_CG10-13_8_21_14_all_38_20</strain>
    </source>
</reference>
<feature type="domain" description="Fumarate lyase N-terminal" evidence="5">
    <location>
        <begin position="19"/>
        <end position="313"/>
    </location>
</feature>
<dbReference type="Gene3D" id="1.20.200.10">
    <property type="entry name" value="Fumarase/aspartase (Central domain)"/>
    <property type="match status" value="1"/>
</dbReference>
<dbReference type="InterPro" id="IPR022761">
    <property type="entry name" value="Fumarate_lyase_N"/>
</dbReference>
<dbReference type="InterPro" id="IPR013539">
    <property type="entry name" value="PurB_C"/>
</dbReference>
<dbReference type="PROSITE" id="PS00163">
    <property type="entry name" value="FUMARATE_LYASES"/>
    <property type="match status" value="1"/>
</dbReference>
<name>A0A2H0BW09_9BACT</name>
<evidence type="ECO:0000256" key="3">
    <source>
        <dbReference type="ARBA" id="ARBA00022755"/>
    </source>
</evidence>
<dbReference type="PANTHER" id="PTHR43411">
    <property type="entry name" value="ADENYLOSUCCINATE LYASE"/>
    <property type="match status" value="1"/>
</dbReference>
<dbReference type="AlphaFoldDB" id="A0A2H0BW09"/>
<comment type="function">
    <text evidence="4">Catalyzes two reactions in de novo purine nucleotide biosynthesis. Catalyzes the breakdown of 5-aminoimidazole- (N-succinylocarboxamide) ribotide (SAICAR or 2-[5-amino-1-(5-phospho-beta-D-ribosyl)imidazole-4-carboxamido]succinate) to 5-aminoimidazole-4-carboxamide ribotide (AICAR or 5-amino-1-(5-phospho-beta-D-ribosyl)imidazole-4-carboxamide) and fumarate, and of adenylosuccinate (ADS or N(6)-(1,2-dicarboxyethyl)-AMP) to adenosine monophosphate (AMP) and fumarate.</text>
</comment>
<dbReference type="InterPro" id="IPR020557">
    <property type="entry name" value="Fumarate_lyase_CS"/>
</dbReference>
<keyword evidence="3" id="KW-0658">Purine biosynthesis</keyword>
<evidence type="ECO:0000256" key="2">
    <source>
        <dbReference type="ARBA" id="ARBA00004734"/>
    </source>
</evidence>
<dbReference type="SUPFAM" id="SSF48557">
    <property type="entry name" value="L-aspartase-like"/>
    <property type="match status" value="1"/>
</dbReference>
<dbReference type="Gene3D" id="1.10.275.10">
    <property type="entry name" value="Fumarase/aspartase (N-terminal domain)"/>
    <property type="match status" value="1"/>
</dbReference>
<comment type="caution">
    <text evidence="7">The sequence shown here is derived from an EMBL/GenBank/DDBJ whole genome shotgun (WGS) entry which is preliminary data.</text>
</comment>
<dbReference type="InterPro" id="IPR024083">
    <property type="entry name" value="Fumarase/histidase_N"/>
</dbReference>
<evidence type="ECO:0000259" key="5">
    <source>
        <dbReference type="Pfam" id="PF00206"/>
    </source>
</evidence>
<evidence type="ECO:0000313" key="7">
    <source>
        <dbReference type="EMBL" id="PIP61865.1"/>
    </source>
</evidence>
<feature type="domain" description="Adenylosuccinate lyase PurB C-terminal" evidence="6">
    <location>
        <begin position="332"/>
        <end position="446"/>
    </location>
</feature>
<dbReference type="GO" id="GO:0006188">
    <property type="term" value="P:IMP biosynthetic process"/>
    <property type="evidence" value="ECO:0007669"/>
    <property type="project" value="InterPro"/>
</dbReference>
<sequence length="457" mass="51829">MLFPAPDMGSLQAISPLDGRYSNKISPLVDYFSELALIKRRVLVEIEYLIQLSEDGVIEKIDSKTKKELRNIVENFDLNEGKLVKDIEGNIRHDVKSVEYYLRHKFADLNFSYLNPFIHIGLTSEDVNSVAYRLMLKEVLGNVIIPKLELVSGELGKFIAKNKRVPMLARTHGQAALPTLLGKEFAVFVSRLKIQIEQLKRIRLRAKFGGAVGNMSALKFAFPNYDWMQFGQNFLSKFKLDRALPTTQIAPGDDLAEVFHVMMRINSILIDLDQDIWRYISDGWFVQKGKKGFVGSSTMPQKINPIEFENSEGNLQLANGMFHFLSGKLPISRLQRDLSDSTVLRNVGVGFGHSLIGYLSFIQGIKVLGIDKQKIKQALFSDWSILGEAAQVLLRNTGEQDAYEQVAELLRGIKVGEKEWKKLVSKLKLNKRDMQKLLKLTPANYIGLSQVMADHRR</sequence>
<dbReference type="Pfam" id="PF08328">
    <property type="entry name" value="ASL_C"/>
    <property type="match status" value="1"/>
</dbReference>
<dbReference type="EMBL" id="PCTA01000010">
    <property type="protein sequence ID" value="PIP61865.1"/>
    <property type="molecule type" value="Genomic_DNA"/>
</dbReference>
<proteinExistence type="predicted"/>
<comment type="pathway">
    <text evidence="2">Purine metabolism; AMP biosynthesis via de novo pathway; AMP from IMP: step 2/2.</text>
</comment>
<comment type="pathway">
    <text evidence="1">Purine metabolism; IMP biosynthesis via de novo pathway; 5-amino-1-(5-phospho-D-ribosyl)imidazole-4-carboxamide from 5-amino-1-(5-phospho-D-ribosyl)imidazole-4-carboxylate: step 2/2.</text>
</comment>
<keyword evidence="7" id="KW-0456">Lyase</keyword>
<dbReference type="NCBIfam" id="NF006764">
    <property type="entry name" value="PRK09285.1"/>
    <property type="match status" value="1"/>
</dbReference>
<dbReference type="InterPro" id="IPR047136">
    <property type="entry name" value="PurB_bact"/>
</dbReference>
<dbReference type="PRINTS" id="PR00149">
    <property type="entry name" value="FUMRATELYASE"/>
</dbReference>
<evidence type="ECO:0000256" key="1">
    <source>
        <dbReference type="ARBA" id="ARBA00004706"/>
    </source>
</evidence>
<dbReference type="InterPro" id="IPR008948">
    <property type="entry name" value="L-Aspartase-like"/>
</dbReference>
<dbReference type="GO" id="GO:0004018">
    <property type="term" value="F:N6-(1,2-dicarboxyethyl)AMP AMP-lyase (fumarate-forming) activity"/>
    <property type="evidence" value="ECO:0007669"/>
    <property type="project" value="InterPro"/>
</dbReference>
<protein>
    <submittedName>
        <fullName evidence="7">Adenylosuccinate lyase</fullName>
    </submittedName>
</protein>
<dbReference type="Proteomes" id="UP000231246">
    <property type="component" value="Unassembled WGS sequence"/>
</dbReference>
<evidence type="ECO:0000256" key="4">
    <source>
        <dbReference type="ARBA" id="ARBA00025012"/>
    </source>
</evidence>
<dbReference type="Gene3D" id="1.10.40.30">
    <property type="entry name" value="Fumarase/aspartase (C-terminal domain)"/>
    <property type="match status" value="1"/>
</dbReference>
<evidence type="ECO:0000259" key="6">
    <source>
        <dbReference type="Pfam" id="PF08328"/>
    </source>
</evidence>
<gene>
    <name evidence="7" type="ORF">COW99_01425</name>
</gene>
<dbReference type="InterPro" id="IPR000362">
    <property type="entry name" value="Fumarate_lyase_fam"/>
</dbReference>
<dbReference type="Pfam" id="PF00206">
    <property type="entry name" value="Lyase_1"/>
    <property type="match status" value="1"/>
</dbReference>
<evidence type="ECO:0000313" key="8">
    <source>
        <dbReference type="Proteomes" id="UP000231246"/>
    </source>
</evidence>
<accession>A0A2H0BW09</accession>
<dbReference type="PANTHER" id="PTHR43411:SF1">
    <property type="entry name" value="ADENYLOSUCCINATE LYASE"/>
    <property type="match status" value="1"/>
</dbReference>
<organism evidence="7 8">
    <name type="scientific">Candidatus Roizmanbacteria bacterium CG22_combo_CG10-13_8_21_14_all_38_20</name>
    <dbReference type="NCBI Taxonomy" id="1974862"/>
    <lineage>
        <taxon>Bacteria</taxon>
        <taxon>Candidatus Roizmaniibacteriota</taxon>
    </lineage>
</organism>